<dbReference type="SUPFAM" id="SSF51430">
    <property type="entry name" value="NAD(P)-linked oxidoreductase"/>
    <property type="match status" value="1"/>
</dbReference>
<evidence type="ECO:0000313" key="4">
    <source>
        <dbReference type="Proteomes" id="UP000307943"/>
    </source>
</evidence>
<dbReference type="EMBL" id="VDCQ01000061">
    <property type="protein sequence ID" value="TNJ62350.1"/>
    <property type="molecule type" value="Genomic_DNA"/>
</dbReference>
<accession>A0A5C4T0P8</accession>
<feature type="domain" description="NADP-dependent oxidoreductase" evidence="2">
    <location>
        <begin position="22"/>
        <end position="321"/>
    </location>
</feature>
<organism evidence="3 4">
    <name type="scientific">Paenibacillus hemerocallicola</name>
    <dbReference type="NCBI Taxonomy" id="1172614"/>
    <lineage>
        <taxon>Bacteria</taxon>
        <taxon>Bacillati</taxon>
        <taxon>Bacillota</taxon>
        <taxon>Bacilli</taxon>
        <taxon>Bacillales</taxon>
        <taxon>Paenibacillaceae</taxon>
        <taxon>Paenibacillus</taxon>
    </lineage>
</organism>
<proteinExistence type="predicted"/>
<dbReference type="CDD" id="cd19082">
    <property type="entry name" value="AKR_AKR10A1_2"/>
    <property type="match status" value="1"/>
</dbReference>
<protein>
    <submittedName>
        <fullName evidence="3">Aldo/keto reductase</fullName>
    </submittedName>
</protein>
<evidence type="ECO:0000259" key="2">
    <source>
        <dbReference type="Pfam" id="PF00248"/>
    </source>
</evidence>
<evidence type="ECO:0000256" key="1">
    <source>
        <dbReference type="ARBA" id="ARBA00023002"/>
    </source>
</evidence>
<dbReference type="PANTHER" id="PTHR43364:SF4">
    <property type="entry name" value="NAD(P)-LINKED OXIDOREDUCTASE SUPERFAMILY PROTEIN"/>
    <property type="match status" value="1"/>
</dbReference>
<dbReference type="GO" id="GO:0016491">
    <property type="term" value="F:oxidoreductase activity"/>
    <property type="evidence" value="ECO:0007669"/>
    <property type="project" value="UniProtKB-KW"/>
</dbReference>
<dbReference type="InterPro" id="IPR050523">
    <property type="entry name" value="AKR_Detox_Biosynth"/>
</dbReference>
<reference evidence="3 4" key="1">
    <citation type="submission" date="2019-05" db="EMBL/GenBank/DDBJ databases">
        <title>We sequenced the genome of Paenibacillus hemerocallicola KCTC 33185 for further insight into its adaptation and study the phylogeny of Paenibacillus.</title>
        <authorList>
            <person name="Narsing Rao M.P."/>
        </authorList>
    </citation>
    <scope>NUCLEOTIDE SEQUENCE [LARGE SCALE GENOMIC DNA]</scope>
    <source>
        <strain evidence="3 4">KCTC 33185</strain>
    </source>
</reference>
<dbReference type="Gene3D" id="3.20.20.100">
    <property type="entry name" value="NADP-dependent oxidoreductase domain"/>
    <property type="match status" value="1"/>
</dbReference>
<dbReference type="OrthoDB" id="9773828at2"/>
<keyword evidence="4" id="KW-1185">Reference proteome</keyword>
<dbReference type="Pfam" id="PF00248">
    <property type="entry name" value="Aldo_ket_red"/>
    <property type="match status" value="1"/>
</dbReference>
<gene>
    <name evidence="3" type="ORF">FE784_31165</name>
</gene>
<dbReference type="Proteomes" id="UP000307943">
    <property type="component" value="Unassembled WGS sequence"/>
</dbReference>
<dbReference type="InterPro" id="IPR036812">
    <property type="entry name" value="NAD(P)_OxRdtase_dom_sf"/>
</dbReference>
<evidence type="ECO:0000313" key="3">
    <source>
        <dbReference type="EMBL" id="TNJ62350.1"/>
    </source>
</evidence>
<name>A0A5C4T0P8_9BACL</name>
<keyword evidence="1" id="KW-0560">Oxidoreductase</keyword>
<dbReference type="AlphaFoldDB" id="A0A5C4T0P8"/>
<dbReference type="InterPro" id="IPR023210">
    <property type="entry name" value="NADP_OxRdtase_dom"/>
</dbReference>
<sequence>MPKEAGALKYAAIPYTDLVASPICLGTSPIGSRLKEEESFRLLDLFVELGGNFLDSSHNYADWACEVKSISEKTIGKWMKARGNRSRIIVGTKGACPSGERFFRLTRDEIMHDLHGSLQNLQTDCIDLYWLHRDDPTVPVEQILEILLDAADAGKIRHFACSNWSLPRIREAQSIAAEKGKPGFCASQIMWSLAQPNTDNMSDKTIVVMDEETKRYHAEAGMAQVPFSSQAGGFFGGRYNREDAGEGRKPTSVGKVYFNETNFGRLDRVREVASRLNASPSEVALAYLFAQPFPVFPIIGSHTPEQLTDSCKAGDLRLDERTALYLETGRLE</sequence>
<comment type="caution">
    <text evidence="3">The sequence shown here is derived from an EMBL/GenBank/DDBJ whole genome shotgun (WGS) entry which is preliminary data.</text>
</comment>
<dbReference type="GO" id="GO:0005829">
    <property type="term" value="C:cytosol"/>
    <property type="evidence" value="ECO:0007669"/>
    <property type="project" value="TreeGrafter"/>
</dbReference>
<dbReference type="PANTHER" id="PTHR43364">
    <property type="entry name" value="NADH-SPECIFIC METHYLGLYOXAL REDUCTASE-RELATED"/>
    <property type="match status" value="1"/>
</dbReference>